<dbReference type="AlphaFoldDB" id="A0A3M9MCP3"/>
<sequence>MSLTGRALLVLLILLSVISLVVVLADWHRASWPHWVKNVVRFTLLGVNQLTAVALVFVLANDAGGFYSSWSDLLGLSNTGVTRHSVHRLAQPGPTSRLRGMTNDAFASPGQRTHRGQLVSLTLDGVASGLRVPLDLYLPPQYFQPAFARRRFPVVEVLGGNTRQPRYRDPVRTAHLYLDLLRTRHARPAVLVMMNSSLGRHRRQPCTTAPGGPQPQAFLDTDLPLTLTKTYRVRPLGWGVLGVASGGYCAARLSLLDPNVFYAGAAIDGYLTPPHTASASGLRRTASTQHDPVVADLDNLLWRLHNMPVPPARILTLTTRDAAPSVVRQVSALQALARSPLRLTVPARRPSSSLAGQRTALSWLTNHLPTPTPVLGRPKSRG</sequence>
<protein>
    <recommendedName>
        <fullName evidence="4">Esterase</fullName>
    </recommendedName>
</protein>
<dbReference type="Proteomes" id="UP000271678">
    <property type="component" value="Unassembled WGS sequence"/>
</dbReference>
<keyword evidence="1" id="KW-1133">Transmembrane helix</keyword>
<feature type="transmembrane region" description="Helical" evidence="1">
    <location>
        <begin position="41"/>
        <end position="60"/>
    </location>
</feature>
<dbReference type="EMBL" id="RJJQ01000007">
    <property type="protein sequence ID" value="RNI22927.1"/>
    <property type="molecule type" value="Genomic_DNA"/>
</dbReference>
<evidence type="ECO:0000313" key="3">
    <source>
        <dbReference type="Proteomes" id="UP000271678"/>
    </source>
</evidence>
<organism evidence="2 3">
    <name type="scientific">Flexivirga caeni</name>
    <dbReference type="NCBI Taxonomy" id="2294115"/>
    <lineage>
        <taxon>Bacteria</taxon>
        <taxon>Bacillati</taxon>
        <taxon>Actinomycetota</taxon>
        <taxon>Actinomycetes</taxon>
        <taxon>Micrococcales</taxon>
        <taxon>Dermacoccaceae</taxon>
        <taxon>Flexivirga</taxon>
    </lineage>
</organism>
<evidence type="ECO:0000256" key="1">
    <source>
        <dbReference type="SAM" id="Phobius"/>
    </source>
</evidence>
<dbReference type="RefSeq" id="WP_123271126.1">
    <property type="nucleotide sequence ID" value="NZ_RJJQ01000007.1"/>
</dbReference>
<dbReference type="InterPro" id="IPR050583">
    <property type="entry name" value="Mycobacterial_A85_antigen"/>
</dbReference>
<evidence type="ECO:0000313" key="2">
    <source>
        <dbReference type="EMBL" id="RNI22927.1"/>
    </source>
</evidence>
<dbReference type="Pfam" id="PF00756">
    <property type="entry name" value="Esterase"/>
    <property type="match status" value="1"/>
</dbReference>
<accession>A0A3M9MCP3</accession>
<dbReference type="PANTHER" id="PTHR48098:SF1">
    <property type="entry name" value="DIACYLGLYCEROL ACYLTRANSFERASE_MYCOLYLTRANSFERASE AG85A"/>
    <property type="match status" value="1"/>
</dbReference>
<dbReference type="PANTHER" id="PTHR48098">
    <property type="entry name" value="ENTEROCHELIN ESTERASE-RELATED"/>
    <property type="match status" value="1"/>
</dbReference>
<keyword evidence="3" id="KW-1185">Reference proteome</keyword>
<evidence type="ECO:0008006" key="4">
    <source>
        <dbReference type="Google" id="ProtNLM"/>
    </source>
</evidence>
<proteinExistence type="predicted"/>
<dbReference type="InterPro" id="IPR000801">
    <property type="entry name" value="Esterase-like"/>
</dbReference>
<keyword evidence="1" id="KW-0472">Membrane</keyword>
<dbReference type="SUPFAM" id="SSF53474">
    <property type="entry name" value="alpha/beta-Hydrolases"/>
    <property type="match status" value="1"/>
</dbReference>
<dbReference type="Gene3D" id="3.40.50.1820">
    <property type="entry name" value="alpha/beta hydrolase"/>
    <property type="match status" value="1"/>
</dbReference>
<dbReference type="OrthoDB" id="3723842at2"/>
<reference evidence="2 3" key="1">
    <citation type="submission" date="2018-11" db="EMBL/GenBank/DDBJ databases">
        <title>Draft genome of Simplicispira Flexivirga sp. BO-16.</title>
        <authorList>
            <person name="Im W.T."/>
        </authorList>
    </citation>
    <scope>NUCLEOTIDE SEQUENCE [LARGE SCALE GENOMIC DNA]</scope>
    <source>
        <strain evidence="2 3">BO-16</strain>
    </source>
</reference>
<dbReference type="InterPro" id="IPR029058">
    <property type="entry name" value="AB_hydrolase_fold"/>
</dbReference>
<name>A0A3M9MCP3_9MICO</name>
<keyword evidence="1" id="KW-0812">Transmembrane</keyword>
<comment type="caution">
    <text evidence="2">The sequence shown here is derived from an EMBL/GenBank/DDBJ whole genome shotgun (WGS) entry which is preliminary data.</text>
</comment>
<dbReference type="GO" id="GO:0016747">
    <property type="term" value="F:acyltransferase activity, transferring groups other than amino-acyl groups"/>
    <property type="evidence" value="ECO:0007669"/>
    <property type="project" value="TreeGrafter"/>
</dbReference>
<gene>
    <name evidence="2" type="ORF">EFY87_08975</name>
</gene>